<name>A0A9N9L9X7_9HELO</name>
<reference evidence="2" key="1">
    <citation type="submission" date="2021-07" db="EMBL/GenBank/DDBJ databases">
        <authorList>
            <person name="Durling M."/>
        </authorList>
    </citation>
    <scope>NUCLEOTIDE SEQUENCE</scope>
</reference>
<proteinExistence type="predicted"/>
<feature type="region of interest" description="Disordered" evidence="1">
    <location>
        <begin position="1"/>
        <end position="61"/>
    </location>
</feature>
<sequence length="111" mass="12582">MSSKPSSANNQPTSSNKQISSSASHSSSNNQTSTSVNNNSSSNNARPTSPNPADKSNSQWLKDTSWGNMYHFLLSYQLKPYDDEDWEEGKRIIKAFREDEQEEWEARHGKR</sequence>
<dbReference type="EMBL" id="CAJVRL010000104">
    <property type="protein sequence ID" value="CAG8961216.1"/>
    <property type="molecule type" value="Genomic_DNA"/>
</dbReference>
<feature type="compositionally biased region" description="Polar residues" evidence="1">
    <location>
        <begin position="1"/>
        <end position="13"/>
    </location>
</feature>
<dbReference type="OrthoDB" id="4232400at2759"/>
<organism evidence="2 3">
    <name type="scientific">Hymenoscyphus fraxineus</name>
    <dbReference type="NCBI Taxonomy" id="746836"/>
    <lineage>
        <taxon>Eukaryota</taxon>
        <taxon>Fungi</taxon>
        <taxon>Dikarya</taxon>
        <taxon>Ascomycota</taxon>
        <taxon>Pezizomycotina</taxon>
        <taxon>Leotiomycetes</taxon>
        <taxon>Helotiales</taxon>
        <taxon>Helotiaceae</taxon>
        <taxon>Hymenoscyphus</taxon>
    </lineage>
</organism>
<evidence type="ECO:0000256" key="1">
    <source>
        <dbReference type="SAM" id="MobiDB-lite"/>
    </source>
</evidence>
<feature type="compositionally biased region" description="Low complexity" evidence="1">
    <location>
        <begin position="14"/>
        <end position="53"/>
    </location>
</feature>
<keyword evidence="3" id="KW-1185">Reference proteome</keyword>
<evidence type="ECO:0000313" key="3">
    <source>
        <dbReference type="Proteomes" id="UP000696280"/>
    </source>
</evidence>
<evidence type="ECO:0000313" key="2">
    <source>
        <dbReference type="EMBL" id="CAG8961216.1"/>
    </source>
</evidence>
<comment type="caution">
    <text evidence="2">The sequence shown here is derived from an EMBL/GenBank/DDBJ whole genome shotgun (WGS) entry which is preliminary data.</text>
</comment>
<protein>
    <submittedName>
        <fullName evidence="2">Uncharacterized protein</fullName>
    </submittedName>
</protein>
<gene>
    <name evidence="2" type="ORF">HYFRA_00013272</name>
</gene>
<dbReference type="AlphaFoldDB" id="A0A9N9L9X7"/>
<accession>A0A9N9L9X7</accession>
<dbReference type="Proteomes" id="UP000696280">
    <property type="component" value="Unassembled WGS sequence"/>
</dbReference>